<dbReference type="Proteomes" id="UP000485058">
    <property type="component" value="Unassembled WGS sequence"/>
</dbReference>
<dbReference type="SUPFAM" id="SSF90229">
    <property type="entry name" value="CCCH zinc finger"/>
    <property type="match status" value="1"/>
</dbReference>
<comment type="caution">
    <text evidence="8">The sequence shown here is derived from an EMBL/GenBank/DDBJ whole genome shotgun (WGS) entry which is preliminary data.</text>
</comment>
<organism evidence="8 9">
    <name type="scientific">Haematococcus lacustris</name>
    <name type="common">Green alga</name>
    <name type="synonym">Haematococcus pluvialis</name>
    <dbReference type="NCBI Taxonomy" id="44745"/>
    <lineage>
        <taxon>Eukaryota</taxon>
        <taxon>Viridiplantae</taxon>
        <taxon>Chlorophyta</taxon>
        <taxon>core chlorophytes</taxon>
        <taxon>Chlorophyceae</taxon>
        <taxon>CS clade</taxon>
        <taxon>Chlamydomonadales</taxon>
        <taxon>Haematococcaceae</taxon>
        <taxon>Haematococcus</taxon>
    </lineage>
</organism>
<dbReference type="PANTHER" id="PTHR14493:SF50">
    <property type="entry name" value="RING FINGER PROTEIN UNKEMPT"/>
    <property type="match status" value="1"/>
</dbReference>
<reference evidence="8 9" key="1">
    <citation type="submission" date="2020-02" db="EMBL/GenBank/DDBJ databases">
        <title>Draft genome sequence of Haematococcus lacustris strain NIES-144.</title>
        <authorList>
            <person name="Morimoto D."/>
            <person name="Nakagawa S."/>
            <person name="Yoshida T."/>
            <person name="Sawayama S."/>
        </authorList>
    </citation>
    <scope>NUCLEOTIDE SEQUENCE [LARGE SCALE GENOMIC DNA]</scope>
    <source>
        <strain evidence="8 9">NIES-144</strain>
    </source>
</reference>
<gene>
    <name evidence="8" type="ORF">HaLaN_19341</name>
</gene>
<dbReference type="PROSITE" id="PS50103">
    <property type="entry name" value="ZF_C3H1"/>
    <property type="match status" value="1"/>
</dbReference>
<keyword evidence="3 5" id="KW-0862">Zinc</keyword>
<dbReference type="InterPro" id="IPR036855">
    <property type="entry name" value="Znf_CCCH_sf"/>
</dbReference>
<evidence type="ECO:0000256" key="1">
    <source>
        <dbReference type="ARBA" id="ARBA00022723"/>
    </source>
</evidence>
<dbReference type="GO" id="GO:0003677">
    <property type="term" value="F:DNA binding"/>
    <property type="evidence" value="ECO:0007669"/>
    <property type="project" value="UniProtKB-KW"/>
</dbReference>
<evidence type="ECO:0000313" key="9">
    <source>
        <dbReference type="Proteomes" id="UP000485058"/>
    </source>
</evidence>
<dbReference type="Pfam" id="PF00642">
    <property type="entry name" value="zf-CCCH"/>
    <property type="match status" value="1"/>
</dbReference>
<keyword evidence="1 5" id="KW-0479">Metal-binding</keyword>
<feature type="domain" description="C3H1-type" evidence="7">
    <location>
        <begin position="174"/>
        <end position="201"/>
    </location>
</feature>
<dbReference type="SMART" id="SM00356">
    <property type="entry name" value="ZnF_C3H1"/>
    <property type="match status" value="1"/>
</dbReference>
<evidence type="ECO:0000256" key="6">
    <source>
        <dbReference type="SAM" id="MobiDB-lite"/>
    </source>
</evidence>
<keyword evidence="2 5" id="KW-0863">Zinc-finger</keyword>
<evidence type="ECO:0000256" key="5">
    <source>
        <dbReference type="PROSITE-ProRule" id="PRU00723"/>
    </source>
</evidence>
<dbReference type="PANTHER" id="PTHR14493">
    <property type="entry name" value="UNKEMPT FAMILY MEMBER"/>
    <property type="match status" value="1"/>
</dbReference>
<evidence type="ECO:0000259" key="7">
    <source>
        <dbReference type="PROSITE" id="PS50103"/>
    </source>
</evidence>
<proteinExistence type="predicted"/>
<protein>
    <submittedName>
        <fullName evidence="8">C3H1-type domain-containing protein</fullName>
    </submittedName>
</protein>
<dbReference type="Gene3D" id="3.30.1370.210">
    <property type="match status" value="1"/>
</dbReference>
<sequence length="272" mass="29965">MPPEWEEQLNGVRAVRGRGGSENRTLSHDQCGFLDQVPSTQMSTTSVSSFSRISDCSSDTLSTNTCTSDRCLEHAVFGAQSSVDCKQLGPAQIQFRHGSKTSANPAGHPMANSDVKQAALPSLLDQPEFQDPDFRIHRFKVVDCPFGHEEHEWTCCPFAHAGEKARRRPLSLFTYTSHPCPDFRKGSCKRGDACPFAHGVFECWLHPARYCTQMCKEANCSRKVCFFAHTVEQLRPAVEEPVPQLPVAAAAPAPGPPPPPHASQRNPPNGRR</sequence>
<evidence type="ECO:0000256" key="2">
    <source>
        <dbReference type="ARBA" id="ARBA00022771"/>
    </source>
</evidence>
<dbReference type="InterPro" id="IPR045234">
    <property type="entry name" value="Unkempt-like"/>
</dbReference>
<dbReference type="EMBL" id="BLLF01001937">
    <property type="protein sequence ID" value="GFH21951.1"/>
    <property type="molecule type" value="Genomic_DNA"/>
</dbReference>
<dbReference type="AlphaFoldDB" id="A0A699ZI61"/>
<feature type="compositionally biased region" description="Low complexity" evidence="6">
    <location>
        <begin position="243"/>
        <end position="252"/>
    </location>
</feature>
<dbReference type="InterPro" id="IPR057444">
    <property type="entry name" value="Znf-CCCH_AtC3H23-like"/>
</dbReference>
<feature type="non-terminal residue" evidence="8">
    <location>
        <position position="272"/>
    </location>
</feature>
<keyword evidence="4" id="KW-0238">DNA-binding</keyword>
<dbReference type="Pfam" id="PF25512">
    <property type="entry name" value="zf-CCCH_AtC3H23"/>
    <property type="match status" value="1"/>
</dbReference>
<accession>A0A699ZI61</accession>
<feature type="zinc finger region" description="C3H1-type" evidence="5">
    <location>
        <begin position="174"/>
        <end position="201"/>
    </location>
</feature>
<evidence type="ECO:0000256" key="4">
    <source>
        <dbReference type="ARBA" id="ARBA00023125"/>
    </source>
</evidence>
<evidence type="ECO:0000313" key="8">
    <source>
        <dbReference type="EMBL" id="GFH21951.1"/>
    </source>
</evidence>
<keyword evidence="9" id="KW-1185">Reference proteome</keyword>
<feature type="compositionally biased region" description="Polar residues" evidence="6">
    <location>
        <begin position="263"/>
        <end position="272"/>
    </location>
</feature>
<feature type="region of interest" description="Disordered" evidence="6">
    <location>
        <begin position="243"/>
        <end position="272"/>
    </location>
</feature>
<name>A0A699ZI61_HAELA</name>
<dbReference type="InterPro" id="IPR000571">
    <property type="entry name" value="Znf_CCCH"/>
</dbReference>
<dbReference type="GO" id="GO:0008270">
    <property type="term" value="F:zinc ion binding"/>
    <property type="evidence" value="ECO:0007669"/>
    <property type="project" value="UniProtKB-KW"/>
</dbReference>
<evidence type="ECO:0000256" key="3">
    <source>
        <dbReference type="ARBA" id="ARBA00022833"/>
    </source>
</evidence>